<proteinExistence type="predicted"/>
<dbReference type="AlphaFoldDB" id="A0ABD2W9W8"/>
<gene>
    <name evidence="3" type="ORF">TKK_015101</name>
</gene>
<dbReference type="EMBL" id="JBJJXI010000122">
    <property type="protein sequence ID" value="KAL3389738.1"/>
    <property type="molecule type" value="Genomic_DNA"/>
</dbReference>
<evidence type="ECO:0000256" key="2">
    <source>
        <dbReference type="SAM" id="MobiDB-lite"/>
    </source>
</evidence>
<evidence type="ECO:0000256" key="1">
    <source>
        <dbReference type="SAM" id="Coils"/>
    </source>
</evidence>
<keyword evidence="4" id="KW-1185">Reference proteome</keyword>
<comment type="caution">
    <text evidence="3">The sequence shown here is derived from an EMBL/GenBank/DDBJ whole genome shotgun (WGS) entry which is preliminary data.</text>
</comment>
<feature type="coiled-coil region" evidence="1">
    <location>
        <begin position="1"/>
        <end position="28"/>
    </location>
</feature>
<name>A0ABD2W9W8_9HYME</name>
<keyword evidence="1" id="KW-0175">Coiled coil</keyword>
<accession>A0ABD2W9W8</accession>
<sequence length="386" mass="45197">MSLEKEDCESITKEMKRLDKEIDKLNGYKFILPNKKVVLVKYEIYKTMFDGKCVNSLVDNQATSRRPMCLKTAHQFGNSSIDFTPKESSLSFGLSLLHAEIKAFKHLLHLSYRLELDPPGWDVHKFKERKFKIQRVLYERFGIKVDLCLQGHGTTNTGNLARRCFIDPKLFDTCLELDSKLVENLAYIILCFKSKQTLDLDKLEKFCHETYWYHYEKYKWSRMNPSTHKLLMHGCQISRKFPLPIQYFSEDSSEAWHKLNRRNFNNGSRQTSHANRILDVFNKAIYLSDPKISMVHLQNRLKFHRTKDYPDEVVDFFVRNTPKNTDDSEKQTTKDRDEDNSSETSDCDEVETMISAIAEQSRNNATELAEVKESLASMKERHTALC</sequence>
<organism evidence="3 4">
    <name type="scientific">Trichogramma kaykai</name>
    <dbReference type="NCBI Taxonomy" id="54128"/>
    <lineage>
        <taxon>Eukaryota</taxon>
        <taxon>Metazoa</taxon>
        <taxon>Ecdysozoa</taxon>
        <taxon>Arthropoda</taxon>
        <taxon>Hexapoda</taxon>
        <taxon>Insecta</taxon>
        <taxon>Pterygota</taxon>
        <taxon>Neoptera</taxon>
        <taxon>Endopterygota</taxon>
        <taxon>Hymenoptera</taxon>
        <taxon>Apocrita</taxon>
        <taxon>Proctotrupomorpha</taxon>
        <taxon>Chalcidoidea</taxon>
        <taxon>Trichogrammatidae</taxon>
        <taxon>Trichogramma</taxon>
    </lineage>
</organism>
<dbReference type="Proteomes" id="UP001627154">
    <property type="component" value="Unassembled WGS sequence"/>
</dbReference>
<feature type="compositionally biased region" description="Basic and acidic residues" evidence="2">
    <location>
        <begin position="324"/>
        <end position="339"/>
    </location>
</feature>
<feature type="region of interest" description="Disordered" evidence="2">
    <location>
        <begin position="320"/>
        <end position="347"/>
    </location>
</feature>
<reference evidence="3 4" key="1">
    <citation type="journal article" date="2024" name="bioRxiv">
        <title>A reference genome for Trichogramma kaykai: A tiny desert-dwelling parasitoid wasp with competing sex-ratio distorters.</title>
        <authorList>
            <person name="Culotta J."/>
            <person name="Lindsey A.R."/>
        </authorList>
    </citation>
    <scope>NUCLEOTIDE SEQUENCE [LARGE SCALE GENOMIC DNA]</scope>
    <source>
        <strain evidence="3 4">KSX58</strain>
    </source>
</reference>
<evidence type="ECO:0000313" key="4">
    <source>
        <dbReference type="Proteomes" id="UP001627154"/>
    </source>
</evidence>
<protein>
    <submittedName>
        <fullName evidence="3">Uncharacterized protein</fullName>
    </submittedName>
</protein>
<evidence type="ECO:0000313" key="3">
    <source>
        <dbReference type="EMBL" id="KAL3389738.1"/>
    </source>
</evidence>